<evidence type="ECO:0000313" key="4">
    <source>
        <dbReference type="Proteomes" id="UP000251213"/>
    </source>
</evidence>
<dbReference type="PANTHER" id="PTHR36984:SF3">
    <property type="entry name" value="CRISPR-ASSOCIATED ENDORIBONUCLEASE CAS6"/>
    <property type="match status" value="1"/>
</dbReference>
<name>A0A364K7D5_9BACL</name>
<dbReference type="EMBL" id="QJKK01000002">
    <property type="protein sequence ID" value="RAL26188.1"/>
    <property type="molecule type" value="Genomic_DNA"/>
</dbReference>
<dbReference type="Gene3D" id="3.30.70.1900">
    <property type="match status" value="1"/>
</dbReference>
<dbReference type="InterPro" id="IPR045747">
    <property type="entry name" value="CRISPR-assoc_prot_Cas6_N_sf"/>
</dbReference>
<dbReference type="RefSeq" id="WP_113657873.1">
    <property type="nucleotide sequence ID" value="NZ_KZ845664.1"/>
</dbReference>
<sequence length="246" mass="29450">MRIKCSFICDEIPISYRMLFVSILKKCLEQANEEYFNQLYYYQKQHRNKRSKNFTFSVFLRDYQLDKEVFRLDQGEVEWFISSPDREFILYLYNGLQKNNSFNFQKYELHRKRIDLLPEKIINHSAIVCQTMSPIYIKNKDQQVLSPDQIEYHHELNYIANITLKNARGTGLKKELQFKPLDMKKIVSKEAIATFQKETNRPYLYVEAYKGQFQLQGDPEDLNMLYQTGLSFRRNAGYGMFEILST</sequence>
<accession>A0A364K7D5</accession>
<dbReference type="GO" id="GO:0051607">
    <property type="term" value="P:defense response to virus"/>
    <property type="evidence" value="ECO:0007669"/>
    <property type="project" value="UniProtKB-KW"/>
</dbReference>
<protein>
    <submittedName>
        <fullName evidence="3">CRISPR-associated endoribonuclease Cas6</fullName>
    </submittedName>
</protein>
<keyword evidence="1" id="KW-0051">Antiviral defense</keyword>
<gene>
    <name evidence="3" type="primary">cas6</name>
    <name evidence="3" type="ORF">DL897_04105</name>
</gene>
<dbReference type="CDD" id="cd21140">
    <property type="entry name" value="Cas6_I-like"/>
    <property type="match status" value="1"/>
</dbReference>
<proteinExistence type="predicted"/>
<dbReference type="PANTHER" id="PTHR36984">
    <property type="entry name" value="CRISPR-ASSOCIATED ENDORIBONUCLEASE CAS6 1"/>
    <property type="match status" value="1"/>
</dbReference>
<feature type="domain" description="CRISPR associated protein Cas6 C-terminal" evidence="2">
    <location>
        <begin position="118"/>
        <end position="243"/>
    </location>
</feature>
<dbReference type="Pfam" id="PF01881">
    <property type="entry name" value="Cas_Cas6_C"/>
    <property type="match status" value="1"/>
</dbReference>
<comment type="caution">
    <text evidence="3">The sequence shown here is derived from an EMBL/GenBank/DDBJ whole genome shotgun (WGS) entry which is preliminary data.</text>
</comment>
<dbReference type="InterPro" id="IPR049435">
    <property type="entry name" value="Cas_Cas6_C"/>
</dbReference>
<dbReference type="InterPro" id="IPR010156">
    <property type="entry name" value="CRISPR-assoc_prot_Cas6"/>
</dbReference>
<dbReference type="OrthoDB" id="45555at2"/>
<dbReference type="NCBIfam" id="TIGR01877">
    <property type="entry name" value="cas_cas6"/>
    <property type="match status" value="1"/>
</dbReference>
<dbReference type="AlphaFoldDB" id="A0A364K7D5"/>
<dbReference type="GO" id="GO:0016788">
    <property type="term" value="F:hydrolase activity, acting on ester bonds"/>
    <property type="evidence" value="ECO:0007669"/>
    <property type="project" value="InterPro"/>
</dbReference>
<organism evidence="3 4">
    <name type="scientific">Thermoflavimicrobium daqui</name>
    <dbReference type="NCBI Taxonomy" id="2137476"/>
    <lineage>
        <taxon>Bacteria</taxon>
        <taxon>Bacillati</taxon>
        <taxon>Bacillota</taxon>
        <taxon>Bacilli</taxon>
        <taxon>Bacillales</taxon>
        <taxon>Thermoactinomycetaceae</taxon>
        <taxon>Thermoflavimicrobium</taxon>
    </lineage>
</organism>
<keyword evidence="4" id="KW-1185">Reference proteome</keyword>
<dbReference type="Proteomes" id="UP000251213">
    <property type="component" value="Unassembled WGS sequence"/>
</dbReference>
<reference evidence="3 4" key="2">
    <citation type="submission" date="2018-06" db="EMBL/GenBank/DDBJ databases">
        <authorList>
            <person name="Zhirakovskaya E."/>
        </authorList>
    </citation>
    <scope>NUCLEOTIDE SEQUENCE [LARGE SCALE GENOMIC DNA]</scope>
    <source>
        <strain evidence="3 4">FBKL4.011</strain>
    </source>
</reference>
<evidence type="ECO:0000313" key="3">
    <source>
        <dbReference type="EMBL" id="RAL26188.1"/>
    </source>
</evidence>
<reference evidence="3 4" key="1">
    <citation type="submission" date="2018-06" db="EMBL/GenBank/DDBJ databases">
        <title>Thermoflavimicrobium daqus sp. nov., a thermophilic microbe isolated from Moutai-flavour Daqu.</title>
        <authorList>
            <person name="Wang X."/>
            <person name="Zhou H."/>
        </authorList>
    </citation>
    <scope>NUCLEOTIDE SEQUENCE [LARGE SCALE GENOMIC DNA]</scope>
    <source>
        <strain evidence="3 4">FBKL4.011</strain>
    </source>
</reference>
<dbReference type="Gene3D" id="3.30.70.1890">
    <property type="match status" value="1"/>
</dbReference>
<evidence type="ECO:0000256" key="1">
    <source>
        <dbReference type="ARBA" id="ARBA00023118"/>
    </source>
</evidence>
<evidence type="ECO:0000259" key="2">
    <source>
        <dbReference type="Pfam" id="PF01881"/>
    </source>
</evidence>